<evidence type="ECO:0000256" key="5">
    <source>
        <dbReference type="ARBA" id="ARBA00023004"/>
    </source>
</evidence>
<dbReference type="GO" id="GO:0051539">
    <property type="term" value="F:4 iron, 4 sulfur cluster binding"/>
    <property type="evidence" value="ECO:0007669"/>
    <property type="project" value="UniProtKB-KW"/>
</dbReference>
<feature type="domain" description="Nitrite/sulphite reductase 4Fe-4S" evidence="7">
    <location>
        <begin position="319"/>
        <end position="437"/>
    </location>
</feature>
<dbReference type="InterPro" id="IPR006067">
    <property type="entry name" value="NO2/SO3_Rdtase_4Fe4S_dom"/>
</dbReference>
<evidence type="ECO:0000256" key="1">
    <source>
        <dbReference type="ARBA" id="ARBA00022485"/>
    </source>
</evidence>
<dbReference type="PANTHER" id="PTHR32439:SF9">
    <property type="entry name" value="BLR3264 PROTEIN"/>
    <property type="match status" value="1"/>
</dbReference>
<dbReference type="GO" id="GO:0020037">
    <property type="term" value="F:heme binding"/>
    <property type="evidence" value="ECO:0007669"/>
    <property type="project" value="InterPro"/>
</dbReference>
<dbReference type="Gene3D" id="3.30.413.10">
    <property type="entry name" value="Sulfite Reductase Hemoprotein, domain 1"/>
    <property type="match status" value="2"/>
</dbReference>
<keyword evidence="5" id="KW-0408">Iron</keyword>
<evidence type="ECO:0000259" key="7">
    <source>
        <dbReference type="Pfam" id="PF01077"/>
    </source>
</evidence>
<dbReference type="OrthoDB" id="9803707at2"/>
<dbReference type="InterPro" id="IPR045854">
    <property type="entry name" value="NO2/SO3_Rdtase_4Fe4S_sf"/>
</dbReference>
<dbReference type="AlphaFoldDB" id="A0A4R2RWC4"/>
<keyword evidence="4" id="KW-0560">Oxidoreductase</keyword>
<dbReference type="PRINTS" id="PR00397">
    <property type="entry name" value="SIROHAEM"/>
</dbReference>
<dbReference type="EMBL" id="SLXT01000002">
    <property type="protein sequence ID" value="TCP68750.1"/>
    <property type="molecule type" value="Genomic_DNA"/>
</dbReference>
<dbReference type="InterPro" id="IPR051329">
    <property type="entry name" value="NIR_SIR_4Fe-4S"/>
</dbReference>
<reference evidence="9 10" key="1">
    <citation type="submission" date="2019-03" db="EMBL/GenBank/DDBJ databases">
        <title>Genomic Encyclopedia of Type Strains, Phase IV (KMG-IV): sequencing the most valuable type-strain genomes for metagenomic binning, comparative biology and taxonomic classification.</title>
        <authorList>
            <person name="Goeker M."/>
        </authorList>
    </citation>
    <scope>NUCLEOTIDE SEQUENCE [LARGE SCALE GENOMIC DNA]</scope>
    <source>
        <strain evidence="9 10">DSM 11170</strain>
    </source>
</reference>
<dbReference type="InterPro" id="IPR006066">
    <property type="entry name" value="NO2/SO3_Rdtase_FeS/sirohaem_BS"/>
</dbReference>
<name>A0A4R2RWC4_9FIRM</name>
<keyword evidence="10" id="KW-1185">Reference proteome</keyword>
<dbReference type="GO" id="GO:0016491">
    <property type="term" value="F:oxidoreductase activity"/>
    <property type="evidence" value="ECO:0007669"/>
    <property type="project" value="UniProtKB-KW"/>
</dbReference>
<evidence type="ECO:0000313" key="10">
    <source>
        <dbReference type="Proteomes" id="UP000294813"/>
    </source>
</evidence>
<dbReference type="Pfam" id="PF03460">
    <property type="entry name" value="NIR_SIR_ferr"/>
    <property type="match status" value="1"/>
</dbReference>
<proteinExistence type="predicted"/>
<keyword evidence="2" id="KW-0349">Heme</keyword>
<dbReference type="InterPro" id="IPR036136">
    <property type="entry name" value="Nit/Sulf_reduc_fer-like_dom_sf"/>
</dbReference>
<evidence type="ECO:0000256" key="4">
    <source>
        <dbReference type="ARBA" id="ARBA00023002"/>
    </source>
</evidence>
<keyword evidence="3" id="KW-0479">Metal-binding</keyword>
<gene>
    <name evidence="9" type="ORF">EDD73_102146</name>
</gene>
<dbReference type="Proteomes" id="UP000294813">
    <property type="component" value="Unassembled WGS sequence"/>
</dbReference>
<feature type="domain" description="Nitrite/sulphite reductase 4Fe-4S" evidence="7">
    <location>
        <begin position="111"/>
        <end position="238"/>
    </location>
</feature>
<keyword evidence="6" id="KW-0411">Iron-sulfur</keyword>
<evidence type="ECO:0000256" key="2">
    <source>
        <dbReference type="ARBA" id="ARBA00022617"/>
    </source>
</evidence>
<evidence type="ECO:0000259" key="8">
    <source>
        <dbReference type="Pfam" id="PF03460"/>
    </source>
</evidence>
<dbReference type="RefSeq" id="WP_131917940.1">
    <property type="nucleotide sequence ID" value="NZ_JAOQNU010000002.1"/>
</dbReference>
<evidence type="ECO:0000256" key="6">
    <source>
        <dbReference type="ARBA" id="ARBA00023014"/>
    </source>
</evidence>
<feature type="domain" description="Nitrite/Sulfite reductase ferredoxin-like" evidence="8">
    <location>
        <begin position="18"/>
        <end position="83"/>
    </location>
</feature>
<evidence type="ECO:0000256" key="3">
    <source>
        <dbReference type="ARBA" id="ARBA00022723"/>
    </source>
</evidence>
<sequence>MELSPEAMSAHRLQGIDQQREKDRFFVRFRLPLGRWTAEQLAGLADVVAKTEQGKLEVLSRQSVQMQGLTRAETEAMREKLTALGLSPVNSSSKSMHNVVALYETGHFVQEVAALATFLDQAISPDVALVILEHKFAIPMSDAVPDAMPGAVLYHDIGLLPVARPEGLRWQVYVGGGLGRQPQRAELLPVEVPTAQVRSIVQAILDLFLAVGAGKRMKALVHSLGVADFWAQVQERWTPIDELLPAVEPLPEGDVVITDLPDAVLTAVQLRALAMAARRFTGGVVYLGTERQIYWRGILPEEKDHLLAELAAVGLGQRGIIAWAACPGRASCRRGLIDTALRGAIEAELQQKPHLLAAFDRLRIHISGCPSSCTRTQVADIGLNGAVMKGKPGQPAVTITVGGGLDGAYPVLGTRWGVVEREAVPAAIVTILEEWLAQREGEETFRQTHLRLSATS</sequence>
<comment type="caution">
    <text evidence="9">The sequence shown here is derived from an EMBL/GenBank/DDBJ whole genome shotgun (WGS) entry which is preliminary data.</text>
</comment>
<dbReference type="SUPFAM" id="SSF56014">
    <property type="entry name" value="Nitrite and sulphite reductase 4Fe-4S domain-like"/>
    <property type="match status" value="2"/>
</dbReference>
<dbReference type="SUPFAM" id="SSF55124">
    <property type="entry name" value="Nitrite/Sulfite reductase N-terminal domain-like"/>
    <property type="match status" value="2"/>
</dbReference>
<dbReference type="GO" id="GO:0046872">
    <property type="term" value="F:metal ion binding"/>
    <property type="evidence" value="ECO:0007669"/>
    <property type="project" value="UniProtKB-KW"/>
</dbReference>
<evidence type="ECO:0000313" key="9">
    <source>
        <dbReference type="EMBL" id="TCP68750.1"/>
    </source>
</evidence>
<protein>
    <submittedName>
        <fullName evidence="9">Sulfite reductase beta subunit-like hemoprotein</fullName>
    </submittedName>
</protein>
<keyword evidence="1" id="KW-0004">4Fe-4S</keyword>
<dbReference type="PANTHER" id="PTHR32439">
    <property type="entry name" value="FERREDOXIN--NITRITE REDUCTASE, CHLOROPLASTIC"/>
    <property type="match status" value="1"/>
</dbReference>
<accession>A0A4R2RWC4</accession>
<dbReference type="Pfam" id="PF01077">
    <property type="entry name" value="NIR_SIR"/>
    <property type="match status" value="2"/>
</dbReference>
<organism evidence="9 10">
    <name type="scientific">Heliophilum fasciatum</name>
    <dbReference type="NCBI Taxonomy" id="35700"/>
    <lineage>
        <taxon>Bacteria</taxon>
        <taxon>Bacillati</taxon>
        <taxon>Bacillota</taxon>
        <taxon>Clostridia</taxon>
        <taxon>Eubacteriales</taxon>
        <taxon>Heliobacteriaceae</taxon>
        <taxon>Heliophilum</taxon>
    </lineage>
</organism>
<dbReference type="PROSITE" id="PS00365">
    <property type="entry name" value="NIR_SIR"/>
    <property type="match status" value="1"/>
</dbReference>
<dbReference type="InterPro" id="IPR005117">
    <property type="entry name" value="NiRdtase/SiRdtase_haem-b_fer"/>
</dbReference>